<name>A0A8G0LL12_9HYPO</name>
<evidence type="ECO:0000313" key="3">
    <source>
        <dbReference type="EMBL" id="QYT01561.1"/>
    </source>
</evidence>
<organism evidence="3 4">
    <name type="scientific">Trichoderma simmonsii</name>
    <dbReference type="NCBI Taxonomy" id="1491479"/>
    <lineage>
        <taxon>Eukaryota</taxon>
        <taxon>Fungi</taxon>
        <taxon>Dikarya</taxon>
        <taxon>Ascomycota</taxon>
        <taxon>Pezizomycotina</taxon>
        <taxon>Sordariomycetes</taxon>
        <taxon>Hypocreomycetidae</taxon>
        <taxon>Hypocreales</taxon>
        <taxon>Hypocreaceae</taxon>
        <taxon>Trichoderma</taxon>
    </lineage>
</organism>
<evidence type="ECO:0000256" key="2">
    <source>
        <dbReference type="SAM" id="Phobius"/>
    </source>
</evidence>
<feature type="region of interest" description="Disordered" evidence="1">
    <location>
        <begin position="1"/>
        <end position="29"/>
    </location>
</feature>
<proteinExistence type="predicted"/>
<feature type="transmembrane region" description="Helical" evidence="2">
    <location>
        <begin position="272"/>
        <end position="292"/>
    </location>
</feature>
<dbReference type="AlphaFoldDB" id="A0A8G0LL12"/>
<sequence>MASTNARRPGGCSLQTPHQTIPDHLLESPPPPFGIASQSGLVRACRICLLSGSCSIRHHSPGAKVWPSSDGKRPRAKRNQLLRPKAALCSVYVSSLPAPSLCSPHAWTRTWRADGRADPGGDTDGFTESGVVYTEYGLSQARPGQARPGQARPQVSTGTRIVASHGNPWMDGYWWRLSRLSHLFQLRPQHQHRYDTDLAALMPLQNMNLVQPSAARARPWSAMPSPSLTQAVTASCSRCWPKQNRPGNAALRGHSAHLSVKAAVVGCRVRPLVVLCCLQWLCVVVFAALFLLRFVCTFPSLQSFLSQSLIAPSQPLTACDRPAQGLRTGITVWAIPPRTCYPIRTRTA</sequence>
<keyword evidence="2" id="KW-1133">Transmembrane helix</keyword>
<keyword evidence="2" id="KW-0472">Membrane</keyword>
<accession>A0A8G0LL12</accession>
<dbReference type="Proteomes" id="UP000826661">
    <property type="component" value="Chromosome IV"/>
</dbReference>
<evidence type="ECO:0000256" key="1">
    <source>
        <dbReference type="SAM" id="MobiDB-lite"/>
    </source>
</evidence>
<gene>
    <name evidence="3" type="ORF">H0G86_008597</name>
</gene>
<reference evidence="3 4" key="1">
    <citation type="journal article" date="2021" name="BMC Genomics">
        <title>Telomere-to-telomere genome assembly of asparaginase-producing Trichoderma simmonsii.</title>
        <authorList>
            <person name="Chung D."/>
            <person name="Kwon Y.M."/>
            <person name="Yang Y."/>
        </authorList>
    </citation>
    <scope>NUCLEOTIDE SEQUENCE [LARGE SCALE GENOMIC DNA]</scope>
    <source>
        <strain evidence="3 4">GH-Sj1</strain>
    </source>
</reference>
<keyword evidence="2" id="KW-0812">Transmembrane</keyword>
<evidence type="ECO:0000313" key="4">
    <source>
        <dbReference type="Proteomes" id="UP000826661"/>
    </source>
</evidence>
<dbReference type="EMBL" id="CP075867">
    <property type="protein sequence ID" value="QYT01561.1"/>
    <property type="molecule type" value="Genomic_DNA"/>
</dbReference>
<keyword evidence="4" id="KW-1185">Reference proteome</keyword>
<protein>
    <submittedName>
        <fullName evidence="3">Uncharacterized protein</fullName>
    </submittedName>
</protein>